<dbReference type="InterPro" id="IPR017853">
    <property type="entry name" value="GH"/>
</dbReference>
<keyword evidence="1" id="KW-0472">Membrane</keyword>
<accession>A0ABN6DB09</accession>
<sequence length="359" mass="39493">MKHQIFSRLRLGWFSSIVCLGAVVALVSYLWTSPDINIFSPHKTPLLFSPYLDLNLATEVTTPLSNTFFSANTKSSLKMPTSELLKGFKTLTLAFASGECGTEHWGGLNAQTLAAANIQALQQADVGYMISTGGADDMFTCSTEKGMETFITRYQSSHLRGFDFNIEAQQTEAMIQSLVHQVRLAMNRHPDLRISFTLAATGSGDHNSLNLTGQRVMNAIAKEEMENYHINLMVMNYGHADRGNCVVRHDQCDMVASAIHAVNNLSRKYHLPLNYIEVTPMVGINDETSNVFTLEDAHKLATFAKTYGLGGLHFWSLNRDMACTSASTRASATCHGLPGIDKLAFTQAFAWLTAPPSQP</sequence>
<name>A0ABN6DB09_9BURK</name>
<gene>
    <name evidence="2" type="ORF">MIZ03_4083</name>
</gene>
<dbReference type="PANTHER" id="PTHR42976:SF1">
    <property type="entry name" value="GH18 DOMAIN-CONTAINING PROTEIN-RELATED"/>
    <property type="match status" value="1"/>
</dbReference>
<dbReference type="EMBL" id="AP024238">
    <property type="protein sequence ID" value="BCO29171.1"/>
    <property type="molecule type" value="Genomic_DNA"/>
</dbReference>
<evidence type="ECO:0000313" key="2">
    <source>
        <dbReference type="EMBL" id="BCO29171.1"/>
    </source>
</evidence>
<feature type="transmembrane region" description="Helical" evidence="1">
    <location>
        <begin position="12"/>
        <end position="31"/>
    </location>
</feature>
<keyword evidence="1" id="KW-1133">Transmembrane helix</keyword>
<evidence type="ECO:0000313" key="3">
    <source>
        <dbReference type="Proteomes" id="UP000824366"/>
    </source>
</evidence>
<dbReference type="Gene3D" id="3.20.20.80">
    <property type="entry name" value="Glycosidases"/>
    <property type="match status" value="1"/>
</dbReference>
<dbReference type="PANTHER" id="PTHR42976">
    <property type="entry name" value="BIFUNCTIONAL CHITINASE/LYSOZYME-RELATED"/>
    <property type="match status" value="1"/>
</dbReference>
<protein>
    <recommendedName>
        <fullName evidence="4">Chitinase</fullName>
    </recommendedName>
</protein>
<evidence type="ECO:0008006" key="4">
    <source>
        <dbReference type="Google" id="ProtNLM"/>
    </source>
</evidence>
<keyword evidence="1" id="KW-0812">Transmembrane</keyword>
<dbReference type="RefSeq" id="WP_223905047.1">
    <property type="nucleotide sequence ID" value="NZ_AP024238.1"/>
</dbReference>
<evidence type="ECO:0000256" key="1">
    <source>
        <dbReference type="SAM" id="Phobius"/>
    </source>
</evidence>
<proteinExistence type="predicted"/>
<keyword evidence="3" id="KW-1185">Reference proteome</keyword>
<dbReference type="Proteomes" id="UP000824366">
    <property type="component" value="Chromosome"/>
</dbReference>
<organism evidence="2 3">
    <name type="scientific">Rhodoferax lithotrophicus</name>
    <dbReference type="NCBI Taxonomy" id="2798804"/>
    <lineage>
        <taxon>Bacteria</taxon>
        <taxon>Pseudomonadati</taxon>
        <taxon>Pseudomonadota</taxon>
        <taxon>Betaproteobacteria</taxon>
        <taxon>Burkholderiales</taxon>
        <taxon>Comamonadaceae</taxon>
        <taxon>Rhodoferax</taxon>
    </lineage>
</organism>
<reference evidence="2 3" key="1">
    <citation type="journal article" date="2021" name="Microbiol. Spectr.">
        <title>A Single Bacterium Capable of Oxidation and Reduction of Iron at Circumneutral pH.</title>
        <authorList>
            <person name="Kato S."/>
            <person name="Ohkuma M."/>
        </authorList>
    </citation>
    <scope>NUCLEOTIDE SEQUENCE [LARGE SCALE GENOMIC DNA]</scope>
    <source>
        <strain evidence="2 3">MIZ03</strain>
    </source>
</reference>
<dbReference type="SUPFAM" id="SSF51445">
    <property type="entry name" value="(Trans)glycosidases"/>
    <property type="match status" value="1"/>
</dbReference>
<dbReference type="InterPro" id="IPR052750">
    <property type="entry name" value="GH18_Chitinase"/>
</dbReference>